<proteinExistence type="inferred from homology"/>
<evidence type="ECO:0000313" key="11">
    <source>
        <dbReference type="Proteomes" id="UP001221142"/>
    </source>
</evidence>
<dbReference type="Pfam" id="PF25762">
    <property type="entry name" value="HAUS1"/>
    <property type="match status" value="1"/>
</dbReference>
<keyword evidence="6" id="KW-0498">Mitosis</keyword>
<evidence type="ECO:0000256" key="6">
    <source>
        <dbReference type="ARBA" id="ARBA00022776"/>
    </source>
</evidence>
<dbReference type="EMBL" id="JARKIF010000033">
    <property type="protein sequence ID" value="KAJ7611196.1"/>
    <property type="molecule type" value="Genomic_DNA"/>
</dbReference>
<dbReference type="PANTHER" id="PTHR31570:SF1">
    <property type="entry name" value="HAUS AUGMIN-LIKE COMPLEX SUBUNIT 1"/>
    <property type="match status" value="1"/>
</dbReference>
<evidence type="ECO:0000256" key="9">
    <source>
        <dbReference type="ARBA" id="ARBA00023306"/>
    </source>
</evidence>
<evidence type="ECO:0000256" key="3">
    <source>
        <dbReference type="ARBA" id="ARBA00022490"/>
    </source>
</evidence>
<keyword evidence="4" id="KW-0132">Cell division</keyword>
<dbReference type="GO" id="GO:0051301">
    <property type="term" value="P:cell division"/>
    <property type="evidence" value="ECO:0007669"/>
    <property type="project" value="UniProtKB-KW"/>
</dbReference>
<gene>
    <name evidence="10" type="ORF">FB45DRAFT_941247</name>
</gene>
<sequence length="221" mass="24382">MFSTSNNSAGGWNHSLRGPPHYGPRLIEPDESALNPGIQEKLAVLTRVAKLLGIDDVSFSNYAAAITRLSTRTKDTQQRLNRLELVERQLQDHLVAMGHEERLLESGIGRLTTELATGDSVPTLERRREVLLRKAKEYRAMLDGMVIDSPAVTFTDTTAVQASNAQRSQAIKEKRAQIKAFKGLPPNLDLARQQLQTARAAQMELVQLCEKLLAQMAAGVA</sequence>
<keyword evidence="7" id="KW-0175">Coiled coil</keyword>
<keyword evidence="5" id="KW-0493">Microtubule</keyword>
<dbReference type="PANTHER" id="PTHR31570">
    <property type="entry name" value="HAUS AUGMIN-LIKE COMPLEX SUBUNIT 1"/>
    <property type="match status" value="1"/>
</dbReference>
<comment type="caution">
    <text evidence="10">The sequence shown here is derived from an EMBL/GenBank/DDBJ whole genome shotgun (WGS) entry which is preliminary data.</text>
</comment>
<keyword evidence="3" id="KW-0963">Cytoplasm</keyword>
<comment type="similarity">
    <text evidence="2">Belongs to the HAUS1 family.</text>
</comment>
<evidence type="ECO:0000256" key="8">
    <source>
        <dbReference type="ARBA" id="ARBA00023212"/>
    </source>
</evidence>
<evidence type="ECO:0000256" key="5">
    <source>
        <dbReference type="ARBA" id="ARBA00022701"/>
    </source>
</evidence>
<protein>
    <submittedName>
        <fullName evidence="10">Uncharacterized protein</fullName>
    </submittedName>
</protein>
<dbReference type="GO" id="GO:0005829">
    <property type="term" value="C:cytosol"/>
    <property type="evidence" value="ECO:0007669"/>
    <property type="project" value="TreeGrafter"/>
</dbReference>
<dbReference type="InterPro" id="IPR026243">
    <property type="entry name" value="HAUS1"/>
</dbReference>
<keyword evidence="11" id="KW-1185">Reference proteome</keyword>
<dbReference type="GO" id="GO:0005874">
    <property type="term" value="C:microtubule"/>
    <property type="evidence" value="ECO:0007669"/>
    <property type="project" value="UniProtKB-KW"/>
</dbReference>
<keyword evidence="8" id="KW-0206">Cytoskeleton</keyword>
<organism evidence="10 11">
    <name type="scientific">Roridomyces roridus</name>
    <dbReference type="NCBI Taxonomy" id="1738132"/>
    <lineage>
        <taxon>Eukaryota</taxon>
        <taxon>Fungi</taxon>
        <taxon>Dikarya</taxon>
        <taxon>Basidiomycota</taxon>
        <taxon>Agaricomycotina</taxon>
        <taxon>Agaricomycetes</taxon>
        <taxon>Agaricomycetidae</taxon>
        <taxon>Agaricales</taxon>
        <taxon>Marasmiineae</taxon>
        <taxon>Mycenaceae</taxon>
        <taxon>Roridomyces</taxon>
    </lineage>
</organism>
<dbReference type="GO" id="GO:0070652">
    <property type="term" value="C:HAUS complex"/>
    <property type="evidence" value="ECO:0007669"/>
    <property type="project" value="InterPro"/>
</dbReference>
<dbReference type="GO" id="GO:0005819">
    <property type="term" value="C:spindle"/>
    <property type="evidence" value="ECO:0007669"/>
    <property type="project" value="UniProtKB-SubCell"/>
</dbReference>
<dbReference type="Proteomes" id="UP001221142">
    <property type="component" value="Unassembled WGS sequence"/>
</dbReference>
<keyword evidence="9" id="KW-0131">Cell cycle</keyword>
<dbReference type="AlphaFoldDB" id="A0AAD7FCQ7"/>
<evidence type="ECO:0000256" key="1">
    <source>
        <dbReference type="ARBA" id="ARBA00004186"/>
    </source>
</evidence>
<accession>A0AAD7FCQ7</accession>
<evidence type="ECO:0000256" key="7">
    <source>
        <dbReference type="ARBA" id="ARBA00023054"/>
    </source>
</evidence>
<evidence type="ECO:0000256" key="4">
    <source>
        <dbReference type="ARBA" id="ARBA00022618"/>
    </source>
</evidence>
<name>A0AAD7FCQ7_9AGAR</name>
<reference evidence="10" key="1">
    <citation type="submission" date="2023-03" db="EMBL/GenBank/DDBJ databases">
        <title>Massive genome expansion in bonnet fungi (Mycena s.s.) driven by repeated elements and novel gene families across ecological guilds.</title>
        <authorList>
            <consortium name="Lawrence Berkeley National Laboratory"/>
            <person name="Harder C.B."/>
            <person name="Miyauchi S."/>
            <person name="Viragh M."/>
            <person name="Kuo A."/>
            <person name="Thoen E."/>
            <person name="Andreopoulos B."/>
            <person name="Lu D."/>
            <person name="Skrede I."/>
            <person name="Drula E."/>
            <person name="Henrissat B."/>
            <person name="Morin E."/>
            <person name="Kohler A."/>
            <person name="Barry K."/>
            <person name="LaButti K."/>
            <person name="Morin E."/>
            <person name="Salamov A."/>
            <person name="Lipzen A."/>
            <person name="Mereny Z."/>
            <person name="Hegedus B."/>
            <person name="Baldrian P."/>
            <person name="Stursova M."/>
            <person name="Weitz H."/>
            <person name="Taylor A."/>
            <person name="Grigoriev I.V."/>
            <person name="Nagy L.G."/>
            <person name="Martin F."/>
            <person name="Kauserud H."/>
        </authorList>
    </citation>
    <scope>NUCLEOTIDE SEQUENCE</scope>
    <source>
        <strain evidence="10">9284</strain>
    </source>
</reference>
<evidence type="ECO:0000313" key="10">
    <source>
        <dbReference type="EMBL" id="KAJ7611196.1"/>
    </source>
</evidence>
<comment type="subcellular location">
    <subcellularLocation>
        <location evidence="1">Cytoplasm</location>
        <location evidence="1">Cytoskeleton</location>
        <location evidence="1">Spindle</location>
    </subcellularLocation>
</comment>
<dbReference type="GO" id="GO:0051225">
    <property type="term" value="P:spindle assembly"/>
    <property type="evidence" value="ECO:0007669"/>
    <property type="project" value="InterPro"/>
</dbReference>
<evidence type="ECO:0000256" key="2">
    <source>
        <dbReference type="ARBA" id="ARBA00005479"/>
    </source>
</evidence>